<protein>
    <submittedName>
        <fullName evidence="6">TetR/AcrR family transcriptional regulator</fullName>
    </submittedName>
</protein>
<evidence type="ECO:0000256" key="1">
    <source>
        <dbReference type="ARBA" id="ARBA00023015"/>
    </source>
</evidence>
<dbReference type="InterPro" id="IPR009057">
    <property type="entry name" value="Homeodomain-like_sf"/>
</dbReference>
<dbReference type="Pfam" id="PF16925">
    <property type="entry name" value="TetR_C_13"/>
    <property type="match status" value="1"/>
</dbReference>
<dbReference type="Proteomes" id="UP001501563">
    <property type="component" value="Unassembled WGS sequence"/>
</dbReference>
<feature type="domain" description="HTH tetR-type" evidence="5">
    <location>
        <begin position="17"/>
        <end position="77"/>
    </location>
</feature>
<keyword evidence="3" id="KW-0804">Transcription</keyword>
<dbReference type="RefSeq" id="WP_331268494.1">
    <property type="nucleotide sequence ID" value="NZ_BAAAZA010000026.1"/>
</dbReference>
<keyword evidence="7" id="KW-1185">Reference proteome</keyword>
<keyword evidence="2 4" id="KW-0238">DNA-binding</keyword>
<dbReference type="InterPro" id="IPR036271">
    <property type="entry name" value="Tet_transcr_reg_TetR-rel_C_sf"/>
</dbReference>
<comment type="caution">
    <text evidence="6">The sequence shown here is derived from an EMBL/GenBank/DDBJ whole genome shotgun (WGS) entry which is preliminary data.</text>
</comment>
<sequence length="207" mass="22590">MTTTSERRPPKLTAKGRATRERIVSAAADLIYEHGVHNTNDEKIRAIAGVSGSQMTRHFPTKESLVRAVLQWQAEQIVTDPRIPEGRLDSLAALRLWADTFVAAREALHGGCTFGSLAAELIKGQPSHRSAIADGFERWQELFLRGLTAMRERGELRAEADPAALTHLLAAAFQGGMLLDQAAGNTTPLRDALHGALDYVESFTPQP</sequence>
<reference evidence="7" key="1">
    <citation type="journal article" date="2019" name="Int. J. Syst. Evol. Microbiol.">
        <title>The Global Catalogue of Microorganisms (GCM) 10K type strain sequencing project: providing services to taxonomists for standard genome sequencing and annotation.</title>
        <authorList>
            <consortium name="The Broad Institute Genomics Platform"/>
            <consortium name="The Broad Institute Genome Sequencing Center for Infectious Disease"/>
            <person name="Wu L."/>
            <person name="Ma J."/>
        </authorList>
    </citation>
    <scope>NUCLEOTIDE SEQUENCE [LARGE SCALE GENOMIC DNA]</scope>
    <source>
        <strain evidence="7">JCM 16578</strain>
    </source>
</reference>
<dbReference type="PROSITE" id="PS50977">
    <property type="entry name" value="HTH_TETR_2"/>
    <property type="match status" value="1"/>
</dbReference>
<evidence type="ECO:0000259" key="5">
    <source>
        <dbReference type="PROSITE" id="PS50977"/>
    </source>
</evidence>
<name>A0ABP7L048_9ACTN</name>
<dbReference type="PANTHER" id="PTHR47506:SF1">
    <property type="entry name" value="HTH-TYPE TRANSCRIPTIONAL REGULATOR YJDC"/>
    <property type="match status" value="1"/>
</dbReference>
<dbReference type="Gene3D" id="1.10.357.10">
    <property type="entry name" value="Tetracycline Repressor, domain 2"/>
    <property type="match status" value="1"/>
</dbReference>
<dbReference type="PRINTS" id="PR00455">
    <property type="entry name" value="HTHTETR"/>
</dbReference>
<feature type="DNA-binding region" description="H-T-H motif" evidence="4">
    <location>
        <begin position="40"/>
        <end position="59"/>
    </location>
</feature>
<evidence type="ECO:0000313" key="6">
    <source>
        <dbReference type="EMBL" id="GAA3890240.1"/>
    </source>
</evidence>
<evidence type="ECO:0000256" key="2">
    <source>
        <dbReference type="ARBA" id="ARBA00023125"/>
    </source>
</evidence>
<evidence type="ECO:0000313" key="7">
    <source>
        <dbReference type="Proteomes" id="UP001501563"/>
    </source>
</evidence>
<evidence type="ECO:0000256" key="4">
    <source>
        <dbReference type="PROSITE-ProRule" id="PRU00335"/>
    </source>
</evidence>
<evidence type="ECO:0000256" key="3">
    <source>
        <dbReference type="ARBA" id="ARBA00023163"/>
    </source>
</evidence>
<organism evidence="6 7">
    <name type="scientific">Streptomyces lannensis</name>
    <dbReference type="NCBI Taxonomy" id="766498"/>
    <lineage>
        <taxon>Bacteria</taxon>
        <taxon>Bacillati</taxon>
        <taxon>Actinomycetota</taxon>
        <taxon>Actinomycetes</taxon>
        <taxon>Kitasatosporales</taxon>
        <taxon>Streptomycetaceae</taxon>
        <taxon>Streptomyces</taxon>
    </lineage>
</organism>
<dbReference type="PANTHER" id="PTHR47506">
    <property type="entry name" value="TRANSCRIPTIONAL REGULATORY PROTEIN"/>
    <property type="match status" value="1"/>
</dbReference>
<dbReference type="InterPro" id="IPR011075">
    <property type="entry name" value="TetR_C"/>
</dbReference>
<dbReference type="InterPro" id="IPR001647">
    <property type="entry name" value="HTH_TetR"/>
</dbReference>
<accession>A0ABP7L048</accession>
<proteinExistence type="predicted"/>
<dbReference type="SUPFAM" id="SSF48498">
    <property type="entry name" value="Tetracyclin repressor-like, C-terminal domain"/>
    <property type="match status" value="1"/>
</dbReference>
<keyword evidence="1" id="KW-0805">Transcription regulation</keyword>
<dbReference type="Pfam" id="PF00440">
    <property type="entry name" value="TetR_N"/>
    <property type="match status" value="1"/>
</dbReference>
<dbReference type="EMBL" id="BAAAZA010000026">
    <property type="protein sequence ID" value="GAA3890240.1"/>
    <property type="molecule type" value="Genomic_DNA"/>
</dbReference>
<dbReference type="SUPFAM" id="SSF46689">
    <property type="entry name" value="Homeodomain-like"/>
    <property type="match status" value="1"/>
</dbReference>
<gene>
    <name evidence="6" type="ORF">GCM10022207_67190</name>
</gene>